<dbReference type="Proteomes" id="UP001595858">
    <property type="component" value="Unassembled WGS sequence"/>
</dbReference>
<evidence type="ECO:0000313" key="2">
    <source>
        <dbReference type="Proteomes" id="UP001595858"/>
    </source>
</evidence>
<keyword evidence="2" id="KW-1185">Reference proteome</keyword>
<dbReference type="EMBL" id="JBHSIY010000028">
    <property type="protein sequence ID" value="MFC4869344.1"/>
    <property type="molecule type" value="Genomic_DNA"/>
</dbReference>
<organism evidence="1 2">
    <name type="scientific">Streptomonospora arabica</name>
    <dbReference type="NCBI Taxonomy" id="412417"/>
    <lineage>
        <taxon>Bacteria</taxon>
        <taxon>Bacillati</taxon>
        <taxon>Actinomycetota</taxon>
        <taxon>Actinomycetes</taxon>
        <taxon>Streptosporangiales</taxon>
        <taxon>Nocardiopsidaceae</taxon>
        <taxon>Streptomonospora</taxon>
    </lineage>
</organism>
<gene>
    <name evidence="1" type="ORF">ACFPCZ_22140</name>
</gene>
<evidence type="ECO:0000313" key="1">
    <source>
        <dbReference type="EMBL" id="MFC4869344.1"/>
    </source>
</evidence>
<dbReference type="RefSeq" id="WP_344143020.1">
    <property type="nucleotide sequence ID" value="NZ_BAAAQI010000006.1"/>
</dbReference>
<name>A0ABV9SSL3_9ACTN</name>
<proteinExistence type="predicted"/>
<protein>
    <submittedName>
        <fullName evidence="1">Uncharacterized protein</fullName>
    </submittedName>
</protein>
<reference evidence="2" key="1">
    <citation type="journal article" date="2019" name="Int. J. Syst. Evol. Microbiol.">
        <title>The Global Catalogue of Microorganisms (GCM) 10K type strain sequencing project: providing services to taxonomists for standard genome sequencing and annotation.</title>
        <authorList>
            <consortium name="The Broad Institute Genomics Platform"/>
            <consortium name="The Broad Institute Genome Sequencing Center for Infectious Disease"/>
            <person name="Wu L."/>
            <person name="Ma J."/>
        </authorList>
    </citation>
    <scope>NUCLEOTIDE SEQUENCE [LARGE SCALE GENOMIC DNA]</scope>
    <source>
        <strain evidence="2">CGMCC 4.7304</strain>
    </source>
</reference>
<accession>A0ABV9SSL3</accession>
<sequence>MPYKDFSVGEVLTANDVNTYLMQQSIAVVTSGTRPNSPVQGQMIYETDTQSLVLYTGSVWETLVYHGPFKTYVPAWTASGTNPSIGNGGLSAQYRRLPGRMVWVRLSWSRGSTTNFGSGTYSFSLPPGLPAEVGTRWFGDVYGSPDNANYQVRGIATILAGGSGENIDRISWDISDTAGGAGDMDNWTSTTQSNNEPQFDVDGYFTVNLMYETTYIESDEEDA</sequence>
<comment type="caution">
    <text evidence="1">The sequence shown here is derived from an EMBL/GenBank/DDBJ whole genome shotgun (WGS) entry which is preliminary data.</text>
</comment>